<protein>
    <submittedName>
        <fullName evidence="1">Uncharacterized protein</fullName>
    </submittedName>
</protein>
<organism evidence="1 2">
    <name type="scientific">Andreesenia angusta</name>
    <dbReference type="NCBI Taxonomy" id="39480"/>
    <lineage>
        <taxon>Bacteria</taxon>
        <taxon>Bacillati</taxon>
        <taxon>Bacillota</taxon>
        <taxon>Tissierellia</taxon>
        <taxon>Tissierellales</taxon>
        <taxon>Gottschalkiaceae</taxon>
        <taxon>Andreesenia</taxon>
    </lineage>
</organism>
<dbReference type="OrthoDB" id="1705932at2"/>
<name>A0A1S1V626_9FIRM</name>
<gene>
    <name evidence="1" type="ORF">EUAN_14600</name>
</gene>
<comment type="caution">
    <text evidence="1">The sequence shown here is derived from an EMBL/GenBank/DDBJ whole genome shotgun (WGS) entry which is preliminary data.</text>
</comment>
<sequence>MSIGNIVNEYGEKYSPYMGGFVNHLPMGQLAIYKMTGDLKKVEDYSELFLSMYRIDRVKPEYHKVDTLEECVGKRELYESCLELFESRVDDCKKDEFIKDILNRYDTGMSSGLFHVLIRLAYSVEGYEMDREMIREIRRSLAYYITAYKKADVFTGNTQDSDYLELGLAAESSQEEKIKSLLKIATSNYISTGSIVALHCITGIHALTVLKSYYRDFSKAVDIMTACIASYLKADGGLEDGVSDMEISSKTWDEIICKGSKASDVHAVKLAYSSYELYKMYGLEELKYAALKRIEI</sequence>
<dbReference type="AlphaFoldDB" id="A0A1S1V626"/>
<proteinExistence type="predicted"/>
<dbReference type="Proteomes" id="UP000180254">
    <property type="component" value="Unassembled WGS sequence"/>
</dbReference>
<dbReference type="EMBL" id="MKIE01000005">
    <property type="protein sequence ID" value="OHW62012.1"/>
    <property type="molecule type" value="Genomic_DNA"/>
</dbReference>
<dbReference type="RefSeq" id="WP_071063184.1">
    <property type="nucleotide sequence ID" value="NZ_MKIE01000005.1"/>
</dbReference>
<keyword evidence="2" id="KW-1185">Reference proteome</keyword>
<dbReference type="STRING" id="39480.EUAN_14600"/>
<evidence type="ECO:0000313" key="2">
    <source>
        <dbReference type="Proteomes" id="UP000180254"/>
    </source>
</evidence>
<accession>A0A1S1V626</accession>
<evidence type="ECO:0000313" key="1">
    <source>
        <dbReference type="EMBL" id="OHW62012.1"/>
    </source>
</evidence>
<reference evidence="1 2" key="1">
    <citation type="submission" date="2016-09" db="EMBL/GenBank/DDBJ databases">
        <title>Genome sequence of Eubacterium angustum.</title>
        <authorList>
            <person name="Poehlein A."/>
            <person name="Daniel R."/>
        </authorList>
    </citation>
    <scope>NUCLEOTIDE SEQUENCE [LARGE SCALE GENOMIC DNA]</scope>
    <source>
        <strain evidence="1 2">DSM 1989</strain>
    </source>
</reference>